<dbReference type="AlphaFoldDB" id="A0ABD2XR18"/>
<accession>A0ABD2XR18</accession>
<sequence length="118" mass="13732">MLQELEGGGSRMVNPVYDRFSLSRSSIRGTCSAHRSTNINARELQLHRIDDATTEDYNEKSTRGSPRERTLVKNRSRVHIRHRGAVHNSFCRTARRTRETRLFRFIRASGKNRGKCRM</sequence>
<dbReference type="EMBL" id="JBJJXI010000007">
    <property type="protein sequence ID" value="KAL3407459.1"/>
    <property type="molecule type" value="Genomic_DNA"/>
</dbReference>
<evidence type="ECO:0000313" key="2">
    <source>
        <dbReference type="Proteomes" id="UP001627154"/>
    </source>
</evidence>
<proteinExistence type="predicted"/>
<keyword evidence="2" id="KW-1185">Reference proteome</keyword>
<dbReference type="Proteomes" id="UP001627154">
    <property type="component" value="Unassembled WGS sequence"/>
</dbReference>
<gene>
    <name evidence="1" type="ORF">TKK_000440</name>
</gene>
<organism evidence="1 2">
    <name type="scientific">Trichogramma kaykai</name>
    <dbReference type="NCBI Taxonomy" id="54128"/>
    <lineage>
        <taxon>Eukaryota</taxon>
        <taxon>Metazoa</taxon>
        <taxon>Ecdysozoa</taxon>
        <taxon>Arthropoda</taxon>
        <taxon>Hexapoda</taxon>
        <taxon>Insecta</taxon>
        <taxon>Pterygota</taxon>
        <taxon>Neoptera</taxon>
        <taxon>Endopterygota</taxon>
        <taxon>Hymenoptera</taxon>
        <taxon>Apocrita</taxon>
        <taxon>Proctotrupomorpha</taxon>
        <taxon>Chalcidoidea</taxon>
        <taxon>Trichogrammatidae</taxon>
        <taxon>Trichogramma</taxon>
    </lineage>
</organism>
<evidence type="ECO:0000313" key="1">
    <source>
        <dbReference type="EMBL" id="KAL3407459.1"/>
    </source>
</evidence>
<reference evidence="1 2" key="1">
    <citation type="journal article" date="2024" name="bioRxiv">
        <title>A reference genome for Trichogramma kaykai: A tiny desert-dwelling parasitoid wasp with competing sex-ratio distorters.</title>
        <authorList>
            <person name="Culotta J."/>
            <person name="Lindsey A.R."/>
        </authorList>
    </citation>
    <scope>NUCLEOTIDE SEQUENCE [LARGE SCALE GENOMIC DNA]</scope>
    <source>
        <strain evidence="1 2">KSX58</strain>
    </source>
</reference>
<comment type="caution">
    <text evidence="1">The sequence shown here is derived from an EMBL/GenBank/DDBJ whole genome shotgun (WGS) entry which is preliminary data.</text>
</comment>
<protein>
    <submittedName>
        <fullName evidence="1">Uncharacterized protein</fullName>
    </submittedName>
</protein>
<name>A0ABD2XR18_9HYME</name>